<dbReference type="Proteomes" id="UP000251545">
    <property type="component" value="Unassembled WGS sequence"/>
</dbReference>
<comment type="caution">
    <text evidence="2">The sequence shown here is derived from an EMBL/GenBank/DDBJ whole genome shotgun (WGS) entry which is preliminary data.</text>
</comment>
<dbReference type="RefSeq" id="WP_105473690.1">
    <property type="nucleotide sequence ID" value="NZ_PVEO01000005.1"/>
</dbReference>
<dbReference type="SUPFAM" id="SSF53448">
    <property type="entry name" value="Nucleotide-diphospho-sugar transferases"/>
    <property type="match status" value="1"/>
</dbReference>
<evidence type="ECO:0000313" key="2">
    <source>
        <dbReference type="EMBL" id="PQV48202.1"/>
    </source>
</evidence>
<protein>
    <submittedName>
        <fullName evidence="2">GT2 family glycosyltransferase</fullName>
    </submittedName>
</protein>
<gene>
    <name evidence="2" type="ORF">CLV33_10549</name>
</gene>
<reference evidence="2 3" key="1">
    <citation type="submission" date="2018-02" db="EMBL/GenBank/DDBJ databases">
        <title>Genomic Encyclopedia of Archaeal and Bacterial Type Strains, Phase II (KMG-II): from individual species to whole genera.</title>
        <authorList>
            <person name="Goeker M."/>
        </authorList>
    </citation>
    <scope>NUCLEOTIDE SEQUENCE [LARGE SCALE GENOMIC DNA]</scope>
    <source>
        <strain evidence="2 3">DSM 21165</strain>
    </source>
</reference>
<dbReference type="InterPro" id="IPR050834">
    <property type="entry name" value="Glycosyltransf_2"/>
</dbReference>
<organism evidence="2 3">
    <name type="scientific">Jejuia pallidilutea</name>
    <dbReference type="NCBI Taxonomy" id="504487"/>
    <lineage>
        <taxon>Bacteria</taxon>
        <taxon>Pseudomonadati</taxon>
        <taxon>Bacteroidota</taxon>
        <taxon>Flavobacteriia</taxon>
        <taxon>Flavobacteriales</taxon>
        <taxon>Flavobacteriaceae</taxon>
        <taxon>Jejuia</taxon>
    </lineage>
</organism>
<dbReference type="PANTHER" id="PTHR43685">
    <property type="entry name" value="GLYCOSYLTRANSFERASE"/>
    <property type="match status" value="1"/>
</dbReference>
<accession>A0A362XBR1</accession>
<evidence type="ECO:0000313" key="3">
    <source>
        <dbReference type="Proteomes" id="UP000251545"/>
    </source>
</evidence>
<dbReference type="AlphaFoldDB" id="A0A362XBR1"/>
<evidence type="ECO:0000259" key="1">
    <source>
        <dbReference type="Pfam" id="PF00535"/>
    </source>
</evidence>
<keyword evidence="2" id="KW-0808">Transferase</keyword>
<dbReference type="CDD" id="cd00761">
    <property type="entry name" value="Glyco_tranf_GTA_type"/>
    <property type="match status" value="1"/>
</dbReference>
<dbReference type="Gene3D" id="3.90.550.10">
    <property type="entry name" value="Spore Coat Polysaccharide Biosynthesis Protein SpsA, Chain A"/>
    <property type="match status" value="1"/>
</dbReference>
<name>A0A362XBR1_9FLAO</name>
<dbReference type="InterPro" id="IPR001173">
    <property type="entry name" value="Glyco_trans_2-like"/>
</dbReference>
<dbReference type="EMBL" id="PVEO01000005">
    <property type="protein sequence ID" value="PQV48202.1"/>
    <property type="molecule type" value="Genomic_DNA"/>
</dbReference>
<dbReference type="Pfam" id="PF00535">
    <property type="entry name" value="Glycos_transf_2"/>
    <property type="match status" value="1"/>
</dbReference>
<feature type="domain" description="Glycosyltransferase 2-like" evidence="1">
    <location>
        <begin position="5"/>
        <end position="150"/>
    </location>
</feature>
<dbReference type="PANTHER" id="PTHR43685:SF2">
    <property type="entry name" value="GLYCOSYLTRANSFERASE 2-LIKE DOMAIN-CONTAINING PROTEIN"/>
    <property type="match status" value="1"/>
</dbReference>
<dbReference type="GO" id="GO:0016740">
    <property type="term" value="F:transferase activity"/>
    <property type="evidence" value="ECO:0007669"/>
    <property type="project" value="UniProtKB-KW"/>
</dbReference>
<proteinExistence type="predicted"/>
<dbReference type="InterPro" id="IPR029044">
    <property type="entry name" value="Nucleotide-diphossugar_trans"/>
</dbReference>
<sequence length="295" mass="34314">MKGLSVCIPVYNYDCLKTVVHICKQIKTLKLAAEIIVFDDASTLELTKLSTFKNPIYTYKKLQNNVGRSKIRNLLVKASAFDYVLFLDGDSKVSENFIATYIETIKKQPNTIIYGGTSKPKRTNTKNKLRYNYGLKYEYKTTLKRNENPYHHFRPNNFVSPKHILKINPFNEELDTYGHEDTFFCYEMEKKGIEIIHINNPVIHLDMDSNIEFIEKTKTAIKNLILLKKKHPEFTSYSKLLLALNKFKFLNSVFAKKIATLLSVFFERAAIKTNSANSLQLFKFCYIVSIQNHYD</sequence>